<dbReference type="InterPro" id="IPR036390">
    <property type="entry name" value="WH_DNA-bd_sf"/>
</dbReference>
<dbReference type="PANTHER" id="PTHR33164:SF5">
    <property type="entry name" value="ORGANIC HYDROPEROXIDE RESISTANCE TRANSCRIPTIONAL REGULATOR"/>
    <property type="match status" value="1"/>
</dbReference>
<dbReference type="EMBL" id="JAVRHY010000005">
    <property type="protein sequence ID" value="MDT0618198.1"/>
    <property type="molecule type" value="Genomic_DNA"/>
</dbReference>
<dbReference type="PANTHER" id="PTHR33164">
    <property type="entry name" value="TRANSCRIPTIONAL REGULATOR, MARR FAMILY"/>
    <property type="match status" value="1"/>
</dbReference>
<dbReference type="SUPFAM" id="SSF46785">
    <property type="entry name" value="Winged helix' DNA-binding domain"/>
    <property type="match status" value="1"/>
</dbReference>
<dbReference type="Pfam" id="PF01047">
    <property type="entry name" value="MarR"/>
    <property type="match status" value="1"/>
</dbReference>
<evidence type="ECO:0000256" key="1">
    <source>
        <dbReference type="ARBA" id="ARBA00004496"/>
    </source>
</evidence>
<dbReference type="PROSITE" id="PS50995">
    <property type="entry name" value="HTH_MARR_2"/>
    <property type="match status" value="1"/>
</dbReference>
<dbReference type="InterPro" id="IPR039422">
    <property type="entry name" value="MarR/SlyA-like"/>
</dbReference>
<dbReference type="Proteomes" id="UP001259982">
    <property type="component" value="Unassembled WGS sequence"/>
</dbReference>
<dbReference type="SMART" id="SM00347">
    <property type="entry name" value="HTH_MARR"/>
    <property type="match status" value="1"/>
</dbReference>
<comment type="subcellular location">
    <subcellularLocation>
        <location evidence="1">Cytoplasm</location>
    </subcellularLocation>
</comment>
<dbReference type="InterPro" id="IPR000835">
    <property type="entry name" value="HTH_MarR-typ"/>
</dbReference>
<organism evidence="3 4">
    <name type="scientific">Spectribacter acetivorans</name>
    <dbReference type="NCBI Taxonomy" id="3075603"/>
    <lineage>
        <taxon>Bacteria</taxon>
        <taxon>Pseudomonadati</taxon>
        <taxon>Pseudomonadota</taxon>
        <taxon>Gammaproteobacteria</taxon>
        <taxon>Salinisphaerales</taxon>
        <taxon>Salinisphaeraceae</taxon>
        <taxon>Spectribacter</taxon>
    </lineage>
</organism>
<name>A0ABU3B7P8_9GAMM</name>
<accession>A0ABU3B7P8</accession>
<evidence type="ECO:0000313" key="4">
    <source>
        <dbReference type="Proteomes" id="UP001259982"/>
    </source>
</evidence>
<evidence type="ECO:0000313" key="3">
    <source>
        <dbReference type="EMBL" id="MDT0618198.1"/>
    </source>
</evidence>
<feature type="domain" description="HTH marR-type" evidence="2">
    <location>
        <begin position="17"/>
        <end position="147"/>
    </location>
</feature>
<dbReference type="RefSeq" id="WP_311658274.1">
    <property type="nucleotide sequence ID" value="NZ_JAVRHY010000005.1"/>
</dbReference>
<gene>
    <name evidence="3" type="ORF">RM531_06905</name>
</gene>
<keyword evidence="4" id="KW-1185">Reference proteome</keyword>
<evidence type="ECO:0000259" key="2">
    <source>
        <dbReference type="PROSITE" id="PS50995"/>
    </source>
</evidence>
<proteinExistence type="predicted"/>
<dbReference type="Gene3D" id="1.10.10.10">
    <property type="entry name" value="Winged helix-like DNA-binding domain superfamily/Winged helix DNA-binding domain"/>
    <property type="match status" value="1"/>
</dbReference>
<comment type="caution">
    <text evidence="3">The sequence shown here is derived from an EMBL/GenBank/DDBJ whole genome shotgun (WGS) entry which is preliminary data.</text>
</comment>
<protein>
    <submittedName>
        <fullName evidence="3">MarR family transcriptional regulator</fullName>
    </submittedName>
</protein>
<dbReference type="InterPro" id="IPR036388">
    <property type="entry name" value="WH-like_DNA-bd_sf"/>
</dbReference>
<reference evidence="3 4" key="1">
    <citation type="submission" date="2023-09" db="EMBL/GenBank/DDBJ databases">
        <authorList>
            <person name="Rey-Velasco X."/>
        </authorList>
    </citation>
    <scope>NUCLEOTIDE SEQUENCE [LARGE SCALE GENOMIC DNA]</scope>
    <source>
        <strain evidence="3 4">P385</strain>
    </source>
</reference>
<sequence>MKQDTASDGRFPNLAIDEQLCFALCRAARAITRAYAQRLAPLGLTYPQYLVMLALWEEQPMAAGKIAERICLDPSSLTPLLKRLESNGLVTRHRPADNQRKLLVGLTQTGRDLQARTADVQHSVAAVTGLDVGELAAMRDDLHALADQLLDADRQDSAAA</sequence>